<reference evidence="2 3" key="1">
    <citation type="journal article" date="2013" name="Genome Announc.">
        <title>Draft Genome Sequence of the Methanotrophic Gammaproteobacterium Methyloglobulus morosus DSM 22980 Strain KoM1.</title>
        <authorList>
            <person name="Poehlein A."/>
            <person name="Deutzmann J.S."/>
            <person name="Daniel R."/>
            <person name="Simeonova D.D."/>
        </authorList>
    </citation>
    <scope>NUCLEOTIDE SEQUENCE [LARGE SCALE GENOMIC DNA]</scope>
    <source>
        <strain evidence="2 3">KoM1</strain>
    </source>
</reference>
<comment type="caution">
    <text evidence="2">The sequence shown here is derived from an EMBL/GenBank/DDBJ whole genome shotgun (WGS) entry which is preliminary data.</text>
</comment>
<evidence type="ECO:0000313" key="2">
    <source>
        <dbReference type="EMBL" id="ESS71649.1"/>
    </source>
</evidence>
<dbReference type="eggNOG" id="COG4678">
    <property type="taxonomic scope" value="Bacteria"/>
</dbReference>
<dbReference type="AlphaFoldDB" id="V5BUW2"/>
<evidence type="ECO:0008006" key="4">
    <source>
        <dbReference type="Google" id="ProtNLM"/>
    </source>
</evidence>
<dbReference type="EMBL" id="AYLO01000089">
    <property type="protein sequence ID" value="ESS71649.1"/>
    <property type="molecule type" value="Genomic_DNA"/>
</dbReference>
<sequence length="250" mass="27124">MTTTEIERDVPSNKVDNKIALNKASGAKSIEKILQPDGNFTIIAIFDDPSSKKEPTSTRKQLSLPTVESTGSTTNSKTGDDSISSSSTAEELVLHQKIKAMLEVLAFTEGTGNDYGKIVEGTVISSPLHPELVGKKNVSVTDLSQHPNILVQVNANLKSSAAGRYQFLKKTWDKLEMPDFQPKSQDIAAVKLMKKRKMIQPLLSGDLHSAVFRGSQEWASLPTQSGGSFFGGQPARTLSEIETKYKSSLA</sequence>
<dbReference type="RefSeq" id="WP_023495258.1">
    <property type="nucleotide sequence ID" value="NZ_AYLO01000089.1"/>
</dbReference>
<name>V5BUW2_9GAMM</name>
<feature type="region of interest" description="Disordered" evidence="1">
    <location>
        <begin position="47"/>
        <end position="86"/>
    </location>
</feature>
<evidence type="ECO:0000256" key="1">
    <source>
        <dbReference type="SAM" id="MobiDB-lite"/>
    </source>
</evidence>
<dbReference type="STRING" id="1116472.MGMO_93c00070"/>
<accession>V5BUW2</accession>
<proteinExistence type="predicted"/>
<organism evidence="2 3">
    <name type="scientific">Methyloglobulus morosus KoM1</name>
    <dbReference type="NCBI Taxonomy" id="1116472"/>
    <lineage>
        <taxon>Bacteria</taxon>
        <taxon>Pseudomonadati</taxon>
        <taxon>Pseudomonadota</taxon>
        <taxon>Gammaproteobacteria</taxon>
        <taxon>Methylococcales</taxon>
        <taxon>Methylococcaceae</taxon>
        <taxon>Methyloglobulus</taxon>
    </lineage>
</organism>
<keyword evidence="3" id="KW-1185">Reference proteome</keyword>
<dbReference type="Proteomes" id="UP000017842">
    <property type="component" value="Unassembled WGS sequence"/>
</dbReference>
<dbReference type="Gene3D" id="1.10.530.10">
    <property type="match status" value="1"/>
</dbReference>
<feature type="compositionally biased region" description="Polar residues" evidence="1">
    <location>
        <begin position="58"/>
        <end position="77"/>
    </location>
</feature>
<dbReference type="InterPro" id="IPR023346">
    <property type="entry name" value="Lysozyme-like_dom_sf"/>
</dbReference>
<dbReference type="OrthoDB" id="8660079at2"/>
<dbReference type="CDD" id="cd00736">
    <property type="entry name" value="lambda_lys-like"/>
    <property type="match status" value="1"/>
</dbReference>
<protein>
    <recommendedName>
        <fullName evidence="4">Lysozyme</fullName>
    </recommendedName>
</protein>
<dbReference type="PATRIC" id="fig|1116472.3.peg.2551"/>
<evidence type="ECO:0000313" key="3">
    <source>
        <dbReference type="Proteomes" id="UP000017842"/>
    </source>
</evidence>
<gene>
    <name evidence="2" type="ORF">MGMO_93c00070</name>
</gene>
<dbReference type="SUPFAM" id="SSF53955">
    <property type="entry name" value="Lysozyme-like"/>
    <property type="match status" value="1"/>
</dbReference>